<sequence length="315" mass="33106">MYACVRYLEFYGCQRGDHTLIGELSMKKLTTLAMALGLAISGSALAQDTLALAVSTLDNPFFVTLKEGAEKKAQELGYRLVVLDSQNDPAKELANVEDLTVRGAKVLLVNPTDSDAVGNAVAIANKKNIPVITLDRGANKGVVVSHIASDNVAGGKMAGDFIADKVGKNAKVIQLEGIAGTSAARERGEGFKQSVEANTFEVLASQPADFDRTKGLNVMENLLASHGSAKAVFAQNDEMALGALRAIKAAKKEIIVVGFDGTDDAVKAVEGGYLAATIAQQPEKIGELGVETADKLLKGEKVEAQIPVPLKVISK</sequence>
<dbReference type="Pfam" id="PF13407">
    <property type="entry name" value="Peripla_BP_4"/>
    <property type="match status" value="1"/>
</dbReference>
<dbReference type="GO" id="GO:0055085">
    <property type="term" value="P:transmembrane transport"/>
    <property type="evidence" value="ECO:0007669"/>
    <property type="project" value="UniProtKB-ARBA"/>
</dbReference>
<organism evidence="10 11">
    <name type="scientific">Bibersteinia trehalosi USDA-ARS-USMARC-190</name>
    <dbReference type="NCBI Taxonomy" id="1263832"/>
    <lineage>
        <taxon>Bacteria</taxon>
        <taxon>Pseudomonadati</taxon>
        <taxon>Pseudomonadota</taxon>
        <taxon>Gammaproteobacteria</taxon>
        <taxon>Pasteurellales</taxon>
        <taxon>Pasteurellaceae</taxon>
        <taxon>Bibersteinia</taxon>
    </lineage>
</organism>
<protein>
    <recommendedName>
        <fullName evidence="8">Ribose import binding protein RbsB</fullName>
    </recommendedName>
</protein>
<dbReference type="PANTHER" id="PTHR46847:SF1">
    <property type="entry name" value="D-ALLOSE-BINDING PERIPLASMIC PROTEIN-RELATED"/>
    <property type="match status" value="1"/>
</dbReference>
<dbReference type="InterPro" id="IPR028082">
    <property type="entry name" value="Peripla_BP_I"/>
</dbReference>
<dbReference type="GO" id="GO:0042597">
    <property type="term" value="C:periplasmic space"/>
    <property type="evidence" value="ECO:0007669"/>
    <property type="project" value="UniProtKB-SubCell"/>
</dbReference>
<evidence type="ECO:0000256" key="8">
    <source>
        <dbReference type="ARBA" id="ARBA00068827"/>
    </source>
</evidence>
<dbReference type="EMBL" id="CP006956">
    <property type="protein sequence ID" value="AHG85299.1"/>
    <property type="molecule type" value="Genomic_DNA"/>
</dbReference>
<comment type="subcellular location">
    <subcellularLocation>
        <location evidence="1">Periplasm</location>
    </subcellularLocation>
</comment>
<evidence type="ECO:0000256" key="6">
    <source>
        <dbReference type="ARBA" id="ARBA00022764"/>
    </source>
</evidence>
<evidence type="ECO:0000256" key="1">
    <source>
        <dbReference type="ARBA" id="ARBA00004418"/>
    </source>
</evidence>
<dbReference type="PATRIC" id="fig|1263832.3.peg.62"/>
<evidence type="ECO:0000256" key="5">
    <source>
        <dbReference type="ARBA" id="ARBA00022729"/>
    </source>
</evidence>
<evidence type="ECO:0000259" key="9">
    <source>
        <dbReference type="Pfam" id="PF13407"/>
    </source>
</evidence>
<feature type="domain" description="Periplasmic binding protein" evidence="9">
    <location>
        <begin position="51"/>
        <end position="301"/>
    </location>
</feature>
<name>W0R2F6_BIBTR</name>
<evidence type="ECO:0000313" key="11">
    <source>
        <dbReference type="Proteomes" id="UP000019086"/>
    </source>
</evidence>
<keyword evidence="4" id="KW-0762">Sugar transport</keyword>
<dbReference type="CDD" id="cd06323">
    <property type="entry name" value="PBP1_ribose_binding"/>
    <property type="match status" value="1"/>
</dbReference>
<dbReference type="AlphaFoldDB" id="W0R2F6"/>
<reference evidence="10 11" key="1">
    <citation type="submission" date="2013-12" db="EMBL/GenBank/DDBJ databases">
        <title>Annotation of the Bibersteinia trehalosi USDA-ARS-USMARC-190 complete genome.</title>
        <authorList>
            <person name="Harhay G.P."/>
            <person name="McVey S."/>
            <person name="Clawson M.L."/>
            <person name="Bono J."/>
            <person name="Heaton M.P."/>
            <person name="Chitko-Mckown C.G."/>
            <person name="Harhay D.M."/>
            <person name="Smith T.P.L."/>
        </authorList>
    </citation>
    <scope>NUCLEOTIDE SEQUENCE [LARGE SCALE GENOMIC DNA]</scope>
    <source>
        <strain evidence="10 11">USDA-ARS-USMARC-190</strain>
    </source>
</reference>
<evidence type="ECO:0000256" key="4">
    <source>
        <dbReference type="ARBA" id="ARBA00022597"/>
    </source>
</evidence>
<comment type="subunit">
    <text evidence="7">The complex is composed of an ATP-binding protein (RbsA), two transmembrane proteins (RbsC) and a solute-binding protein (RbsB).</text>
</comment>
<accession>W0R2F6</accession>
<dbReference type="Gene3D" id="3.40.50.2300">
    <property type="match status" value="2"/>
</dbReference>
<evidence type="ECO:0000256" key="2">
    <source>
        <dbReference type="ARBA" id="ARBA00007639"/>
    </source>
</evidence>
<comment type="similarity">
    <text evidence="2">Belongs to the bacterial solute-binding protein 2 family.</text>
</comment>
<evidence type="ECO:0000256" key="7">
    <source>
        <dbReference type="ARBA" id="ARBA00062239"/>
    </source>
</evidence>
<dbReference type="PANTHER" id="PTHR46847">
    <property type="entry name" value="D-ALLOSE-BINDING PERIPLASMIC PROTEIN-RELATED"/>
    <property type="match status" value="1"/>
</dbReference>
<dbReference type="FunFam" id="3.40.50.2300:FF:000036">
    <property type="entry name" value="D-ribose ABC transporter substrate-binding protein"/>
    <property type="match status" value="1"/>
</dbReference>
<dbReference type="SUPFAM" id="SSF53822">
    <property type="entry name" value="Periplasmic binding protein-like I"/>
    <property type="match status" value="1"/>
</dbReference>
<dbReference type="NCBIfam" id="NF007936">
    <property type="entry name" value="PRK10653.1"/>
    <property type="match status" value="1"/>
</dbReference>
<keyword evidence="6" id="KW-0574">Periplasm</keyword>
<keyword evidence="5" id="KW-0732">Signal</keyword>
<dbReference type="InterPro" id="IPR025997">
    <property type="entry name" value="SBP_2_dom"/>
</dbReference>
<proteinExistence type="inferred from homology"/>
<dbReference type="GO" id="GO:0030246">
    <property type="term" value="F:carbohydrate binding"/>
    <property type="evidence" value="ECO:0007669"/>
    <property type="project" value="UniProtKB-ARBA"/>
</dbReference>
<dbReference type="HOGENOM" id="CLU_037628_3_2_6"/>
<dbReference type="KEGG" id="btra:F544_620"/>
<keyword evidence="3" id="KW-0813">Transport</keyword>
<evidence type="ECO:0000256" key="3">
    <source>
        <dbReference type="ARBA" id="ARBA00022448"/>
    </source>
</evidence>
<evidence type="ECO:0000313" key="10">
    <source>
        <dbReference type="EMBL" id="AHG85299.1"/>
    </source>
</evidence>
<gene>
    <name evidence="10" type="ORF">F544_620</name>
</gene>
<dbReference type="Proteomes" id="UP000019086">
    <property type="component" value="Chromosome"/>
</dbReference>